<name>A0A8C5TZW4_9PASS</name>
<dbReference type="Ensembl" id="ENSMCST00000014782.1">
    <property type="protein sequence ID" value="ENSMCSP00000014413.1"/>
    <property type="gene ID" value="ENSMCSG00000010180.1"/>
</dbReference>
<dbReference type="AlphaFoldDB" id="A0A8C5TZW4"/>
<evidence type="ECO:0000313" key="2">
    <source>
        <dbReference type="Ensembl" id="ENSMCSP00000014413.1"/>
    </source>
</evidence>
<feature type="chain" id="PRO_5046141830" evidence="1">
    <location>
        <begin position="18"/>
        <end position="169"/>
    </location>
</feature>
<dbReference type="Proteomes" id="UP000694560">
    <property type="component" value="Unplaced"/>
</dbReference>
<evidence type="ECO:0000313" key="3">
    <source>
        <dbReference type="Proteomes" id="UP000694560"/>
    </source>
</evidence>
<reference evidence="2" key="2">
    <citation type="submission" date="2025-09" db="UniProtKB">
        <authorList>
            <consortium name="Ensembl"/>
        </authorList>
    </citation>
    <scope>IDENTIFICATION</scope>
</reference>
<evidence type="ECO:0000256" key="1">
    <source>
        <dbReference type="SAM" id="SignalP"/>
    </source>
</evidence>
<sequence>MLTVMHLALLLLEDGDALPVHLDRDFAHIGHSGVATVLVLGLHIEVGQGGGVGAHFGQRVGAVAHEVVRHLVKGFVVGVPTCFYLLVTNNHRRKVMFPFNPLHGHLFITSVFDSFCLVPVCVSVSSIFSLLSLPSPPSVALSHSPLHRLLTSVLAFHSRLPVCVASFSC</sequence>
<protein>
    <submittedName>
        <fullName evidence="2">Uncharacterized protein</fullName>
    </submittedName>
</protein>
<organism evidence="2 3">
    <name type="scientific">Malurus cyaneus samueli</name>
    <dbReference type="NCBI Taxonomy" id="2593467"/>
    <lineage>
        <taxon>Eukaryota</taxon>
        <taxon>Metazoa</taxon>
        <taxon>Chordata</taxon>
        <taxon>Craniata</taxon>
        <taxon>Vertebrata</taxon>
        <taxon>Euteleostomi</taxon>
        <taxon>Archelosauria</taxon>
        <taxon>Archosauria</taxon>
        <taxon>Dinosauria</taxon>
        <taxon>Saurischia</taxon>
        <taxon>Theropoda</taxon>
        <taxon>Coelurosauria</taxon>
        <taxon>Aves</taxon>
        <taxon>Neognathae</taxon>
        <taxon>Neoaves</taxon>
        <taxon>Telluraves</taxon>
        <taxon>Australaves</taxon>
        <taxon>Passeriformes</taxon>
        <taxon>Meliphagoidea</taxon>
        <taxon>Maluridae</taxon>
        <taxon>Malurus</taxon>
    </lineage>
</organism>
<keyword evidence="1" id="KW-0732">Signal</keyword>
<keyword evidence="3" id="KW-1185">Reference proteome</keyword>
<accession>A0A8C5TZW4</accession>
<proteinExistence type="predicted"/>
<feature type="signal peptide" evidence="1">
    <location>
        <begin position="1"/>
        <end position="17"/>
    </location>
</feature>
<reference evidence="2" key="1">
    <citation type="submission" date="2025-08" db="UniProtKB">
        <authorList>
            <consortium name="Ensembl"/>
        </authorList>
    </citation>
    <scope>IDENTIFICATION</scope>
</reference>